<keyword evidence="2" id="KW-1185">Reference proteome</keyword>
<comment type="caution">
    <text evidence="1">The sequence shown here is derived from an EMBL/GenBank/DDBJ whole genome shotgun (WGS) entry which is preliminary data.</text>
</comment>
<proteinExistence type="predicted"/>
<protein>
    <submittedName>
        <fullName evidence="1">Uncharacterized protein</fullName>
    </submittedName>
</protein>
<accession>A0A4Y2FF86</accession>
<gene>
    <name evidence="1" type="ORF">AVEN_23151_1</name>
</gene>
<dbReference type="Proteomes" id="UP000499080">
    <property type="component" value="Unassembled WGS sequence"/>
</dbReference>
<organism evidence="1 2">
    <name type="scientific">Araneus ventricosus</name>
    <name type="common">Orbweaver spider</name>
    <name type="synonym">Epeira ventricosa</name>
    <dbReference type="NCBI Taxonomy" id="182803"/>
    <lineage>
        <taxon>Eukaryota</taxon>
        <taxon>Metazoa</taxon>
        <taxon>Ecdysozoa</taxon>
        <taxon>Arthropoda</taxon>
        <taxon>Chelicerata</taxon>
        <taxon>Arachnida</taxon>
        <taxon>Araneae</taxon>
        <taxon>Araneomorphae</taxon>
        <taxon>Entelegynae</taxon>
        <taxon>Araneoidea</taxon>
        <taxon>Araneidae</taxon>
        <taxon>Araneus</taxon>
    </lineage>
</organism>
<dbReference type="AlphaFoldDB" id="A0A4Y2FF86"/>
<dbReference type="OrthoDB" id="6468395at2759"/>
<name>A0A4Y2FF86_ARAVE</name>
<evidence type="ECO:0000313" key="1">
    <source>
        <dbReference type="EMBL" id="GBM40062.1"/>
    </source>
</evidence>
<evidence type="ECO:0000313" key="2">
    <source>
        <dbReference type="Proteomes" id="UP000499080"/>
    </source>
</evidence>
<sequence length="130" mass="14964">MLLFVSKHFKSIFKKNAEVPHSTFEYSSYCLGNRFANAVFQRYRCSSNLPFNVLYRMTKAFRTLQCYVIPICLCALYNPCEFVALRENHPVYSAAHCLGDCLPVSLARDSKAENSLPNFDDEHVKMIIHS</sequence>
<reference evidence="1 2" key="1">
    <citation type="journal article" date="2019" name="Sci. Rep.">
        <title>Orb-weaving spider Araneus ventricosus genome elucidates the spidroin gene catalogue.</title>
        <authorList>
            <person name="Kono N."/>
            <person name="Nakamura H."/>
            <person name="Ohtoshi R."/>
            <person name="Moran D.A.P."/>
            <person name="Shinohara A."/>
            <person name="Yoshida Y."/>
            <person name="Fujiwara M."/>
            <person name="Mori M."/>
            <person name="Tomita M."/>
            <person name="Arakawa K."/>
        </authorList>
    </citation>
    <scope>NUCLEOTIDE SEQUENCE [LARGE SCALE GENOMIC DNA]</scope>
</reference>
<dbReference type="EMBL" id="BGPR01000916">
    <property type="protein sequence ID" value="GBM40062.1"/>
    <property type="molecule type" value="Genomic_DNA"/>
</dbReference>